<dbReference type="SMART" id="SM00248">
    <property type="entry name" value="ANK"/>
    <property type="match status" value="2"/>
</dbReference>
<proteinExistence type="predicted"/>
<evidence type="ECO:0008006" key="6">
    <source>
        <dbReference type="Google" id="ProtNLM"/>
    </source>
</evidence>
<reference evidence="5" key="2">
    <citation type="submission" date="2023-11" db="UniProtKB">
        <authorList>
            <consortium name="WormBaseParasite"/>
        </authorList>
    </citation>
    <scope>IDENTIFICATION</scope>
</reference>
<dbReference type="SUPFAM" id="SSF48403">
    <property type="entry name" value="Ankyrin repeat"/>
    <property type="match status" value="1"/>
</dbReference>
<dbReference type="InterPro" id="IPR002110">
    <property type="entry name" value="Ankyrin_rpt"/>
</dbReference>
<dbReference type="PANTHER" id="PTHR24198">
    <property type="entry name" value="ANKYRIN REPEAT AND PROTEIN KINASE DOMAIN-CONTAINING PROTEIN"/>
    <property type="match status" value="1"/>
</dbReference>
<dbReference type="Pfam" id="PF12796">
    <property type="entry name" value="Ank_2"/>
    <property type="match status" value="1"/>
</dbReference>
<dbReference type="Gene3D" id="1.25.40.20">
    <property type="entry name" value="Ankyrin repeat-containing domain"/>
    <property type="match status" value="1"/>
</dbReference>
<evidence type="ECO:0000256" key="1">
    <source>
        <dbReference type="ARBA" id="ARBA00022737"/>
    </source>
</evidence>
<dbReference type="WBParaSite" id="TREG1_103220.6">
    <property type="protein sequence ID" value="TREG1_103220.6"/>
    <property type="gene ID" value="TREG1_103220"/>
</dbReference>
<dbReference type="InterPro" id="IPR027417">
    <property type="entry name" value="P-loop_NTPase"/>
</dbReference>
<feature type="repeat" description="ANK" evidence="3">
    <location>
        <begin position="185"/>
        <end position="217"/>
    </location>
</feature>
<reference evidence="4" key="1">
    <citation type="submission" date="2022-06" db="EMBL/GenBank/DDBJ databases">
        <authorList>
            <person name="Berger JAMES D."/>
            <person name="Berger JAMES D."/>
        </authorList>
    </citation>
    <scope>NUCLEOTIDE SEQUENCE [LARGE SCALE GENOMIC DNA]</scope>
</reference>
<dbReference type="PROSITE" id="PS50088">
    <property type="entry name" value="ANK_REPEAT"/>
    <property type="match status" value="2"/>
</dbReference>
<sequence>MSPRKLDTKGIGVFKQHKAHLMTTAEQGNKDQISEKDPHMLNAVITLQKYIRRFLAYKMVVKMKAQKVLPKVFCYHITTRKFKKHCESEIEKLRQMAYLQSVKAFREEQERKRKLEEEEERQKRLLLLRQKTMLECAFEGRELEMKQLLREVCEENGYNESGCLEIDESIRLRCKMQLIECKDANHNSVLSEACIGGNIDIVQLLLDNGADVNSRGQFGRTPLYRAAFGSHLDIVKILLNHGADPRLYADDGQRPIEVTTDKNIRQLLETWDISETDRLLKQINTYKTHTMQIYEKGEQATLKKLQSNVDAIEKSYHAAQLRVCKAHEELNRRIKEYDHAAANGYENINLLQSLIIDSELTFESRKLEVEKIREKLLQSKLELRNKQDEVKMNNEDNCKPGIHCKIGELDDILFKDIGNRINESDKWPVIIDPSDRVSVFLRHRDTNYVNVLNPNNLDKERLRISLLGALRYGKPFVLDLMGVDDMLDTVCRDRFDSIKPSLLNDITEKKILHSDVYEALLKETDAEEFSAKYFTSQNISKFLFIILTKNTLCNSNIIDRFLPIWIQLA</sequence>
<protein>
    <recommendedName>
        <fullName evidence="6">ANK_REP_REGION domain-containing protein</fullName>
    </recommendedName>
</protein>
<name>A0AA85ILL3_TRIRE</name>
<evidence type="ECO:0000313" key="5">
    <source>
        <dbReference type="WBParaSite" id="TREG1_103220.6"/>
    </source>
</evidence>
<keyword evidence="4" id="KW-1185">Reference proteome</keyword>
<keyword evidence="1" id="KW-0677">Repeat</keyword>
<keyword evidence="2 3" id="KW-0040">ANK repeat</keyword>
<dbReference type="Gene3D" id="3.40.50.300">
    <property type="entry name" value="P-loop containing nucleotide triphosphate hydrolases"/>
    <property type="match status" value="1"/>
</dbReference>
<dbReference type="InterPro" id="IPR036770">
    <property type="entry name" value="Ankyrin_rpt-contain_sf"/>
</dbReference>
<evidence type="ECO:0000313" key="4">
    <source>
        <dbReference type="Proteomes" id="UP000050795"/>
    </source>
</evidence>
<dbReference type="PANTHER" id="PTHR24198:SF165">
    <property type="entry name" value="ANKYRIN REPEAT-CONTAINING PROTEIN-RELATED"/>
    <property type="match status" value="1"/>
</dbReference>
<evidence type="ECO:0000256" key="2">
    <source>
        <dbReference type="ARBA" id="ARBA00023043"/>
    </source>
</evidence>
<dbReference type="AlphaFoldDB" id="A0AA85ILL3"/>
<organism evidence="4 5">
    <name type="scientific">Trichobilharzia regenti</name>
    <name type="common">Nasal bird schistosome</name>
    <dbReference type="NCBI Taxonomy" id="157069"/>
    <lineage>
        <taxon>Eukaryota</taxon>
        <taxon>Metazoa</taxon>
        <taxon>Spiralia</taxon>
        <taxon>Lophotrochozoa</taxon>
        <taxon>Platyhelminthes</taxon>
        <taxon>Trematoda</taxon>
        <taxon>Digenea</taxon>
        <taxon>Strigeidida</taxon>
        <taxon>Schistosomatoidea</taxon>
        <taxon>Schistosomatidae</taxon>
        <taxon>Trichobilharzia</taxon>
    </lineage>
</organism>
<accession>A0AA85ILL3</accession>
<feature type="repeat" description="ANK" evidence="3">
    <location>
        <begin position="218"/>
        <end position="250"/>
    </location>
</feature>
<evidence type="ECO:0000256" key="3">
    <source>
        <dbReference type="PROSITE-ProRule" id="PRU00023"/>
    </source>
</evidence>
<dbReference type="Proteomes" id="UP000050795">
    <property type="component" value="Unassembled WGS sequence"/>
</dbReference>
<dbReference type="PROSITE" id="PS50297">
    <property type="entry name" value="ANK_REP_REGION"/>
    <property type="match status" value="2"/>
</dbReference>